<dbReference type="PANTHER" id="PTHR11228:SF7">
    <property type="entry name" value="PQQA PEPTIDE CYCLASE"/>
    <property type="match status" value="1"/>
</dbReference>
<dbReference type="Gene3D" id="3.20.20.70">
    <property type="entry name" value="Aldolase class I"/>
    <property type="match status" value="1"/>
</dbReference>
<sequence>MSRYRITVNLEWTNACNARCSMCPRHMIGQTEIMTESCFATVIKRMNSAEVFRVVIAGYGEPSIHPQFGKFSDMLRGNPVRFDMVSNGHALDIKKLRKIDGSIHLLVVSFSSIVKEVYDKTHVRLDQNRVIRNILCAAETLNKTKLAISLTPTIECLHTLPETIEWFHSRGITALTMSPTLYNRAGSLRQSQESEARLREIIRQYGLRSQEMEFIPSLWDCVKQTCSNRFHCMPRNAVVAIAANGDYQYCFNDIGRKRRMGNVRDMSLAEALKLREGTGSDPDLCAGCNIKGRYASREIAAVIRHYWSQGKSSRG</sequence>
<accession>A0A7T5UHG5</accession>
<keyword evidence="2" id="KW-0949">S-adenosyl-L-methionine</keyword>
<keyword evidence="4" id="KW-0408">Iron</keyword>
<evidence type="ECO:0000313" key="8">
    <source>
        <dbReference type="Proteomes" id="UP000595362"/>
    </source>
</evidence>
<dbReference type="GO" id="GO:0003824">
    <property type="term" value="F:catalytic activity"/>
    <property type="evidence" value="ECO:0007669"/>
    <property type="project" value="InterPro"/>
</dbReference>
<dbReference type="EMBL" id="CP066681">
    <property type="protein sequence ID" value="QQG35583.1"/>
    <property type="molecule type" value="Genomic_DNA"/>
</dbReference>
<gene>
    <name evidence="7" type="ORF">HYS17_08630</name>
</gene>
<name>A0A7T5UHG5_9BACT</name>
<organism evidence="7 8">
    <name type="scientific">Micavibrio aeruginosavorus</name>
    <dbReference type="NCBI Taxonomy" id="349221"/>
    <lineage>
        <taxon>Bacteria</taxon>
        <taxon>Pseudomonadati</taxon>
        <taxon>Bdellovibrionota</taxon>
        <taxon>Bdellovibrionia</taxon>
        <taxon>Bdellovibrionales</taxon>
        <taxon>Pseudobdellovibrionaceae</taxon>
        <taxon>Micavibrio</taxon>
    </lineage>
</organism>
<dbReference type="SUPFAM" id="SSF102114">
    <property type="entry name" value="Radical SAM enzymes"/>
    <property type="match status" value="1"/>
</dbReference>
<evidence type="ECO:0000256" key="4">
    <source>
        <dbReference type="ARBA" id="ARBA00023004"/>
    </source>
</evidence>
<dbReference type="InterPro" id="IPR058240">
    <property type="entry name" value="rSAM_sf"/>
</dbReference>
<dbReference type="InterPro" id="IPR050377">
    <property type="entry name" value="Radical_SAM_PqqE_MftC-like"/>
</dbReference>
<dbReference type="InterPro" id="IPR007197">
    <property type="entry name" value="rSAM"/>
</dbReference>
<keyword evidence="3" id="KW-0479">Metal-binding</keyword>
<dbReference type="SFLD" id="SFLDS00029">
    <property type="entry name" value="Radical_SAM"/>
    <property type="match status" value="1"/>
</dbReference>
<dbReference type="CDD" id="cd21109">
    <property type="entry name" value="SPASM"/>
    <property type="match status" value="1"/>
</dbReference>
<reference evidence="7 8" key="1">
    <citation type="submission" date="2020-07" db="EMBL/GenBank/DDBJ databases">
        <title>Huge and variable diversity of episymbiotic CPR bacteria and DPANN archaea in groundwater ecosystems.</title>
        <authorList>
            <person name="He C.Y."/>
            <person name="Keren R."/>
            <person name="Whittaker M."/>
            <person name="Farag I.F."/>
            <person name="Doudna J."/>
            <person name="Cate J.H.D."/>
            <person name="Banfield J.F."/>
        </authorList>
    </citation>
    <scope>NUCLEOTIDE SEQUENCE [LARGE SCALE GENOMIC DNA]</scope>
    <source>
        <strain evidence="7">NC_groundwater_70_Ag_B-0.1um_54_66</strain>
    </source>
</reference>
<evidence type="ECO:0000256" key="5">
    <source>
        <dbReference type="ARBA" id="ARBA00023014"/>
    </source>
</evidence>
<feature type="domain" description="Radical SAM core" evidence="6">
    <location>
        <begin position="11"/>
        <end position="150"/>
    </location>
</feature>
<dbReference type="AlphaFoldDB" id="A0A7T5UHG5"/>
<evidence type="ECO:0000259" key="6">
    <source>
        <dbReference type="Pfam" id="PF04055"/>
    </source>
</evidence>
<dbReference type="Proteomes" id="UP000595362">
    <property type="component" value="Chromosome"/>
</dbReference>
<dbReference type="SFLD" id="SFLDG01067">
    <property type="entry name" value="SPASM/twitch_domain_containing"/>
    <property type="match status" value="1"/>
</dbReference>
<evidence type="ECO:0000256" key="1">
    <source>
        <dbReference type="ARBA" id="ARBA00001966"/>
    </source>
</evidence>
<dbReference type="Pfam" id="PF04055">
    <property type="entry name" value="Radical_SAM"/>
    <property type="match status" value="1"/>
</dbReference>
<dbReference type="GO" id="GO:0051536">
    <property type="term" value="F:iron-sulfur cluster binding"/>
    <property type="evidence" value="ECO:0007669"/>
    <property type="project" value="UniProtKB-KW"/>
</dbReference>
<evidence type="ECO:0000256" key="3">
    <source>
        <dbReference type="ARBA" id="ARBA00022723"/>
    </source>
</evidence>
<evidence type="ECO:0000256" key="2">
    <source>
        <dbReference type="ARBA" id="ARBA00022691"/>
    </source>
</evidence>
<comment type="cofactor">
    <cofactor evidence="1">
        <name>[4Fe-4S] cluster</name>
        <dbReference type="ChEBI" id="CHEBI:49883"/>
    </cofactor>
</comment>
<protein>
    <submittedName>
        <fullName evidence="7">Radical SAM protein</fullName>
    </submittedName>
</protein>
<dbReference type="InterPro" id="IPR013785">
    <property type="entry name" value="Aldolase_TIM"/>
</dbReference>
<evidence type="ECO:0000313" key="7">
    <source>
        <dbReference type="EMBL" id="QQG35583.1"/>
    </source>
</evidence>
<dbReference type="PANTHER" id="PTHR11228">
    <property type="entry name" value="RADICAL SAM DOMAIN PROTEIN"/>
    <property type="match status" value="1"/>
</dbReference>
<proteinExistence type="predicted"/>
<dbReference type="CDD" id="cd01335">
    <property type="entry name" value="Radical_SAM"/>
    <property type="match status" value="1"/>
</dbReference>
<dbReference type="GO" id="GO:0046872">
    <property type="term" value="F:metal ion binding"/>
    <property type="evidence" value="ECO:0007669"/>
    <property type="project" value="UniProtKB-KW"/>
</dbReference>
<keyword evidence="5" id="KW-0411">Iron-sulfur</keyword>